<dbReference type="NCBIfam" id="TIGR00900">
    <property type="entry name" value="2A0121"/>
    <property type="match status" value="1"/>
</dbReference>
<evidence type="ECO:0000256" key="4">
    <source>
        <dbReference type="ARBA" id="ARBA00022692"/>
    </source>
</evidence>
<dbReference type="GO" id="GO:0022857">
    <property type="term" value="F:transmembrane transporter activity"/>
    <property type="evidence" value="ECO:0007669"/>
    <property type="project" value="InterPro"/>
</dbReference>
<feature type="transmembrane region" description="Helical" evidence="7">
    <location>
        <begin position="313"/>
        <end position="331"/>
    </location>
</feature>
<dbReference type="GO" id="GO:0005886">
    <property type="term" value="C:plasma membrane"/>
    <property type="evidence" value="ECO:0007669"/>
    <property type="project" value="UniProtKB-SubCell"/>
</dbReference>
<dbReference type="SUPFAM" id="SSF103473">
    <property type="entry name" value="MFS general substrate transporter"/>
    <property type="match status" value="1"/>
</dbReference>
<protein>
    <submittedName>
        <fullName evidence="9">MFS transporter</fullName>
    </submittedName>
</protein>
<dbReference type="Pfam" id="PF07690">
    <property type="entry name" value="MFS_1"/>
    <property type="match status" value="1"/>
</dbReference>
<dbReference type="KEGG" id="lact:D7I46_07745"/>
<evidence type="ECO:0000256" key="5">
    <source>
        <dbReference type="ARBA" id="ARBA00022989"/>
    </source>
</evidence>
<dbReference type="PANTHER" id="PTHR23513">
    <property type="entry name" value="INTEGRAL MEMBRANE EFFLUX PROTEIN-RELATED"/>
    <property type="match status" value="1"/>
</dbReference>
<keyword evidence="6 7" id="KW-0472">Membrane</keyword>
<evidence type="ECO:0000256" key="6">
    <source>
        <dbReference type="ARBA" id="ARBA00023136"/>
    </source>
</evidence>
<dbReference type="PANTHER" id="PTHR23513:SF6">
    <property type="entry name" value="MAJOR FACILITATOR SUPERFAMILY ASSOCIATED DOMAIN-CONTAINING PROTEIN"/>
    <property type="match status" value="1"/>
</dbReference>
<gene>
    <name evidence="9" type="ORF">D7I46_07745</name>
</gene>
<feature type="transmembrane region" description="Helical" evidence="7">
    <location>
        <begin position="147"/>
        <end position="167"/>
    </location>
</feature>
<dbReference type="InterPro" id="IPR020846">
    <property type="entry name" value="MFS_dom"/>
</dbReference>
<evidence type="ECO:0000259" key="8">
    <source>
        <dbReference type="PROSITE" id="PS50850"/>
    </source>
</evidence>
<organism evidence="9 10">
    <name type="scientific">Lactococcus allomyrinae</name>
    <dbReference type="NCBI Taxonomy" id="2419773"/>
    <lineage>
        <taxon>Bacteria</taxon>
        <taxon>Bacillati</taxon>
        <taxon>Bacillota</taxon>
        <taxon>Bacilli</taxon>
        <taxon>Lactobacillales</taxon>
        <taxon>Streptococcaceae</taxon>
        <taxon>Lactococcus</taxon>
    </lineage>
</organism>
<accession>A0A387BEJ9</accession>
<keyword evidence="3" id="KW-1003">Cell membrane</keyword>
<evidence type="ECO:0000256" key="3">
    <source>
        <dbReference type="ARBA" id="ARBA00022475"/>
    </source>
</evidence>
<dbReference type="InterPro" id="IPR011701">
    <property type="entry name" value="MFS"/>
</dbReference>
<dbReference type="InterPro" id="IPR004751">
    <property type="entry name" value="Drug_antiport"/>
</dbReference>
<evidence type="ECO:0000256" key="1">
    <source>
        <dbReference type="ARBA" id="ARBA00004651"/>
    </source>
</evidence>
<keyword evidence="5 7" id="KW-1133">Transmembrane helix</keyword>
<dbReference type="Proteomes" id="UP000269374">
    <property type="component" value="Chromosome"/>
</dbReference>
<proteinExistence type="predicted"/>
<feature type="transmembrane region" description="Helical" evidence="7">
    <location>
        <begin position="351"/>
        <end position="370"/>
    </location>
</feature>
<dbReference type="AlphaFoldDB" id="A0A387BEJ9"/>
<evidence type="ECO:0000256" key="2">
    <source>
        <dbReference type="ARBA" id="ARBA00022448"/>
    </source>
</evidence>
<evidence type="ECO:0000256" key="7">
    <source>
        <dbReference type="SAM" id="Phobius"/>
    </source>
</evidence>
<evidence type="ECO:0000313" key="9">
    <source>
        <dbReference type="EMBL" id="AYG00988.1"/>
    </source>
</evidence>
<keyword evidence="10" id="KW-1185">Reference proteome</keyword>
<reference evidence="9 10" key="1">
    <citation type="submission" date="2018-09" db="EMBL/GenBank/DDBJ databases">
        <title>Genome sequencing of strain 1JSPR-7.</title>
        <authorList>
            <person name="Heo J."/>
            <person name="Kim S.-J."/>
            <person name="Kwon S.-W."/>
        </authorList>
    </citation>
    <scope>NUCLEOTIDE SEQUENCE [LARGE SCALE GENOMIC DNA]</scope>
    <source>
        <strain evidence="9 10">1JSPR-7</strain>
    </source>
</reference>
<evidence type="ECO:0000313" key="10">
    <source>
        <dbReference type="Proteomes" id="UP000269374"/>
    </source>
</evidence>
<keyword evidence="2" id="KW-0813">Transport</keyword>
<dbReference type="EMBL" id="CP032627">
    <property type="protein sequence ID" value="AYG00988.1"/>
    <property type="molecule type" value="Genomic_DNA"/>
</dbReference>
<dbReference type="CDD" id="cd06173">
    <property type="entry name" value="MFS_MefA_like"/>
    <property type="match status" value="1"/>
</dbReference>
<feature type="domain" description="Major facilitator superfamily (MFS) profile" evidence="8">
    <location>
        <begin position="13"/>
        <end position="405"/>
    </location>
</feature>
<feature type="transmembrane region" description="Helical" evidence="7">
    <location>
        <begin position="259"/>
        <end position="280"/>
    </location>
</feature>
<feature type="transmembrane region" description="Helical" evidence="7">
    <location>
        <begin position="14"/>
        <end position="40"/>
    </location>
</feature>
<feature type="transmembrane region" description="Helical" evidence="7">
    <location>
        <begin position="287"/>
        <end position="307"/>
    </location>
</feature>
<dbReference type="Gene3D" id="1.20.1250.20">
    <property type="entry name" value="MFS general substrate transporter like domains"/>
    <property type="match status" value="1"/>
</dbReference>
<dbReference type="PROSITE" id="PS50850">
    <property type="entry name" value="MFS"/>
    <property type="match status" value="1"/>
</dbReference>
<dbReference type="OrthoDB" id="9775268at2"/>
<feature type="transmembrane region" description="Helical" evidence="7">
    <location>
        <begin position="224"/>
        <end position="247"/>
    </location>
</feature>
<keyword evidence="4 7" id="KW-0812">Transmembrane</keyword>
<feature type="transmembrane region" description="Helical" evidence="7">
    <location>
        <begin position="173"/>
        <end position="192"/>
    </location>
</feature>
<comment type="subcellular location">
    <subcellularLocation>
        <location evidence="1">Cell membrane</location>
        <topology evidence="1">Multi-pass membrane protein</topology>
    </subcellularLocation>
</comment>
<sequence>MINTQAPPHWRRNFYLFLSGQLLSGITSMVVQYAIIWYLAERTGSASILSFATIAGMVPMVIFSPFVGPLIDKWSKKTVLISSDAVVAFLAIILSAVALIRGEFPIVLVFIVITMRALAQTFQMPTVQSVMPTMVPTDELTRVNGQFGMMQSLIFIVSPALGAFLYSIVSMQWLILTDVIGFVIGAGLLLLVKLPTVSSTGEKVSLWKDTKEGFTQLHSNRGMWWIALIGALFMLLFMPGMSMYPLITIQYFGGTIGDAGVIEVVYSSFMLLGGLFIGIFGKNKNRILPMIISLILIGVVIGLGGLLPANRTGFYIFVVLNAIAGIATPFFSSLQMAMIQQSFEAEYLGRVMGMINALTSLAGPVGLIFAGPLAEGIGVEKVLLISGSGGIICGSLLLLFPLTRQYDKNLQKRIKLLTEKNNY</sequence>
<feature type="transmembrane region" description="Helical" evidence="7">
    <location>
        <begin position="382"/>
        <end position="403"/>
    </location>
</feature>
<name>A0A387BEJ9_9LACT</name>
<feature type="transmembrane region" description="Helical" evidence="7">
    <location>
        <begin position="46"/>
        <end position="67"/>
    </location>
</feature>
<dbReference type="InterPro" id="IPR036259">
    <property type="entry name" value="MFS_trans_sf"/>
</dbReference>